<dbReference type="InterPro" id="IPR006685">
    <property type="entry name" value="MscS_channel_2nd"/>
</dbReference>
<keyword evidence="5 7" id="KW-1133">Transmembrane helix</keyword>
<proteinExistence type="inferred from homology"/>
<dbReference type="InterPro" id="IPR010920">
    <property type="entry name" value="LSM_dom_sf"/>
</dbReference>
<name>A0ABT4J1J4_9RHOB</name>
<feature type="transmembrane region" description="Helical" evidence="7">
    <location>
        <begin position="238"/>
        <end position="257"/>
    </location>
</feature>
<feature type="domain" description="Mechanosensitive ion channel MscS" evidence="8">
    <location>
        <begin position="284"/>
        <end position="350"/>
    </location>
</feature>
<dbReference type="Gene3D" id="2.30.30.60">
    <property type="match status" value="1"/>
</dbReference>
<dbReference type="SUPFAM" id="SSF82689">
    <property type="entry name" value="Mechanosensitive channel protein MscS (YggB), C-terminal domain"/>
    <property type="match status" value="1"/>
</dbReference>
<dbReference type="InterPro" id="IPR011066">
    <property type="entry name" value="MscS_channel_C_sf"/>
</dbReference>
<feature type="domain" description="Mechanosensitive ion channel MscS C-terminal" evidence="9">
    <location>
        <begin position="359"/>
        <end position="441"/>
    </location>
</feature>
<protein>
    <submittedName>
        <fullName evidence="10">Mechanosensitive ion channel</fullName>
    </submittedName>
</protein>
<dbReference type="PANTHER" id="PTHR30347">
    <property type="entry name" value="POTASSIUM CHANNEL RELATED"/>
    <property type="match status" value="1"/>
</dbReference>
<evidence type="ECO:0000256" key="6">
    <source>
        <dbReference type="ARBA" id="ARBA00023136"/>
    </source>
</evidence>
<comment type="similarity">
    <text evidence="2">Belongs to the MscS (TC 1.A.23) family.</text>
</comment>
<dbReference type="InterPro" id="IPR023408">
    <property type="entry name" value="MscS_beta-dom_sf"/>
</dbReference>
<feature type="transmembrane region" description="Helical" evidence="7">
    <location>
        <begin position="99"/>
        <end position="119"/>
    </location>
</feature>
<comment type="caution">
    <text evidence="10">The sequence shown here is derived from an EMBL/GenBank/DDBJ whole genome shotgun (WGS) entry which is preliminary data.</text>
</comment>
<feature type="transmembrane region" description="Helical" evidence="7">
    <location>
        <begin position="195"/>
        <end position="217"/>
    </location>
</feature>
<dbReference type="EMBL" id="JAPTYD010000002">
    <property type="protein sequence ID" value="MCZ0960507.1"/>
    <property type="molecule type" value="Genomic_DNA"/>
</dbReference>
<dbReference type="Pfam" id="PF21082">
    <property type="entry name" value="MS_channel_3rd"/>
    <property type="match status" value="1"/>
</dbReference>
<accession>A0ABT4J1J4</accession>
<organism evidence="10 11">
    <name type="scientific">Paracoccus benzoatiresistens</name>
    <dbReference type="NCBI Taxonomy" id="2997341"/>
    <lineage>
        <taxon>Bacteria</taxon>
        <taxon>Pseudomonadati</taxon>
        <taxon>Pseudomonadota</taxon>
        <taxon>Alphaproteobacteria</taxon>
        <taxon>Rhodobacterales</taxon>
        <taxon>Paracoccaceae</taxon>
        <taxon>Paracoccus</taxon>
    </lineage>
</organism>
<gene>
    <name evidence="10" type="ORF">OU682_02605</name>
</gene>
<dbReference type="Gene3D" id="3.30.70.100">
    <property type="match status" value="1"/>
</dbReference>
<dbReference type="Gene3D" id="1.10.287.1260">
    <property type="match status" value="1"/>
</dbReference>
<keyword evidence="4 7" id="KW-0812">Transmembrane</keyword>
<keyword evidence="6 7" id="KW-0472">Membrane</keyword>
<dbReference type="SUPFAM" id="SSF82861">
    <property type="entry name" value="Mechanosensitive channel protein MscS (YggB), transmembrane region"/>
    <property type="match status" value="1"/>
</dbReference>
<dbReference type="SUPFAM" id="SSF50182">
    <property type="entry name" value="Sm-like ribonucleoproteins"/>
    <property type="match status" value="1"/>
</dbReference>
<evidence type="ECO:0000256" key="3">
    <source>
        <dbReference type="ARBA" id="ARBA00022475"/>
    </source>
</evidence>
<evidence type="ECO:0000259" key="8">
    <source>
        <dbReference type="Pfam" id="PF00924"/>
    </source>
</evidence>
<evidence type="ECO:0000256" key="5">
    <source>
        <dbReference type="ARBA" id="ARBA00022989"/>
    </source>
</evidence>
<feature type="transmembrane region" description="Helical" evidence="7">
    <location>
        <begin position="159"/>
        <end position="175"/>
    </location>
</feature>
<evidence type="ECO:0000259" key="9">
    <source>
        <dbReference type="Pfam" id="PF21082"/>
    </source>
</evidence>
<dbReference type="RefSeq" id="WP_268940506.1">
    <property type="nucleotide sequence ID" value="NZ_JAPTYD010000002.1"/>
</dbReference>
<feature type="transmembrane region" description="Helical" evidence="7">
    <location>
        <begin position="131"/>
        <end position="152"/>
    </location>
</feature>
<evidence type="ECO:0000256" key="7">
    <source>
        <dbReference type="SAM" id="Phobius"/>
    </source>
</evidence>
<keyword evidence="3" id="KW-1003">Cell membrane</keyword>
<dbReference type="InterPro" id="IPR011014">
    <property type="entry name" value="MscS_channel_TM-2"/>
</dbReference>
<comment type="subcellular location">
    <subcellularLocation>
        <location evidence="1">Cell membrane</location>
        <topology evidence="1">Multi-pass membrane protein</topology>
    </subcellularLocation>
</comment>
<dbReference type="Proteomes" id="UP001149822">
    <property type="component" value="Unassembled WGS sequence"/>
</dbReference>
<evidence type="ECO:0000256" key="1">
    <source>
        <dbReference type="ARBA" id="ARBA00004651"/>
    </source>
</evidence>
<evidence type="ECO:0000313" key="10">
    <source>
        <dbReference type="EMBL" id="MCZ0960507.1"/>
    </source>
</evidence>
<evidence type="ECO:0000313" key="11">
    <source>
        <dbReference type="Proteomes" id="UP001149822"/>
    </source>
</evidence>
<evidence type="ECO:0000256" key="2">
    <source>
        <dbReference type="ARBA" id="ARBA00008017"/>
    </source>
</evidence>
<feature type="transmembrane region" description="Helical" evidence="7">
    <location>
        <begin position="57"/>
        <end position="78"/>
    </location>
</feature>
<dbReference type="InterPro" id="IPR049278">
    <property type="entry name" value="MS_channel_C"/>
</dbReference>
<sequence length="473" mass="52567">MSEAFIRLLALTQYWRDGKNEGMEGVHPDMIDAAQGLWSRISLFFELMLVPTRTNQLLAILGLLLLSWLMGRLASRWLTGWLHRRDSWPKWRLRLGLLVNRRISLIIFALLAWAVVLVMREVTWPSRSALIALAASIATAWIAIFFLARIIANRFLRRMASWVAWIWVTLYLLGLTDPVADFLDSIAVTLGQLRLSALTVLKALVVTGLLIGGARLLSRLISGRLARNEDISPTMRVLTTKLLQIVLFSLALIVGLKAAGFDLTGLAVFSGAVGVGLGFGLQKVVSNLVSGVIILLDKSVKPGDVISLGDTFGWIEELGARYVSVVTRDGKEYLIPNEDLVTGQVVNWSHTNSFVRLDLKFHSSYDDDPHKVTAVAIAAVKTVKRVLTHRQAVCWVTGFGDSSIDYVLRFWIDDAAGGLTNVRGQVYLALWDAFKEHGITIPFPQREVRVVNASLPIHMGDPRPDSTESDREH</sequence>
<dbReference type="Pfam" id="PF00924">
    <property type="entry name" value="MS_channel_2nd"/>
    <property type="match status" value="1"/>
</dbReference>
<keyword evidence="11" id="KW-1185">Reference proteome</keyword>
<evidence type="ECO:0000256" key="4">
    <source>
        <dbReference type="ARBA" id="ARBA00022692"/>
    </source>
</evidence>
<reference evidence="10" key="1">
    <citation type="submission" date="2022-12" db="EMBL/GenBank/DDBJ databases">
        <title>Paracoccus sp. EF6 isolated from a lake water.</title>
        <authorList>
            <person name="Liu H."/>
        </authorList>
    </citation>
    <scope>NUCLEOTIDE SEQUENCE</scope>
    <source>
        <strain evidence="10">EF6</strain>
    </source>
</reference>
<dbReference type="PANTHER" id="PTHR30347:SF1">
    <property type="entry name" value="MECHANOSENSITIVE CHANNEL MSCK"/>
    <property type="match status" value="1"/>
</dbReference>
<dbReference type="InterPro" id="IPR052702">
    <property type="entry name" value="MscS-like_channel"/>
</dbReference>